<gene>
    <name evidence="7" type="ORF">TQ32_03160</name>
</gene>
<dbReference type="SUPFAM" id="SSF46785">
    <property type="entry name" value="Winged helix' DNA-binding domain"/>
    <property type="match status" value="1"/>
</dbReference>
<keyword evidence="3" id="KW-0067">ATP-binding</keyword>
<keyword evidence="2" id="KW-0547">Nucleotide-binding</keyword>
<dbReference type="EMBL" id="CP010835">
    <property type="protein sequence ID" value="AMM53589.1"/>
    <property type="molecule type" value="Genomic_DNA"/>
</dbReference>
<dbReference type="STRING" id="1609559.TQ32_03160"/>
<dbReference type="Proteomes" id="UP000070587">
    <property type="component" value="Chromosome"/>
</dbReference>
<dbReference type="InterPro" id="IPR029349">
    <property type="entry name" value="DUF4443"/>
</dbReference>
<dbReference type="Gene3D" id="3.30.1360.30">
    <property type="entry name" value="GAD-like domain"/>
    <property type="match status" value="1"/>
</dbReference>
<dbReference type="PATRIC" id="fig|1609559.3.peg.660"/>
<dbReference type="Pfam" id="PF14544">
    <property type="entry name" value="DUF4443"/>
    <property type="match status" value="1"/>
</dbReference>
<evidence type="ECO:0000256" key="1">
    <source>
        <dbReference type="ARBA" id="ARBA00022598"/>
    </source>
</evidence>
<dbReference type="GO" id="GO:0005737">
    <property type="term" value="C:cytoplasm"/>
    <property type="evidence" value="ECO:0007669"/>
    <property type="project" value="InterPro"/>
</dbReference>
<dbReference type="GO" id="GO:0006412">
    <property type="term" value="P:translation"/>
    <property type="evidence" value="ECO:0007669"/>
    <property type="project" value="UniProtKB-KW"/>
</dbReference>
<dbReference type="InterPro" id="IPR036390">
    <property type="entry name" value="WH_DNA-bd_sf"/>
</dbReference>
<dbReference type="AlphaFoldDB" id="A0A127B9X7"/>
<evidence type="ECO:0000256" key="4">
    <source>
        <dbReference type="ARBA" id="ARBA00022917"/>
    </source>
</evidence>
<dbReference type="InterPro" id="IPR054039">
    <property type="entry name" value="PH0730-like_N"/>
</dbReference>
<name>A0A127B9X7_9EURY</name>
<feature type="domain" description="DUF4443" evidence="5">
    <location>
        <begin position="101"/>
        <end position="187"/>
    </location>
</feature>
<evidence type="ECO:0000259" key="6">
    <source>
        <dbReference type="Pfam" id="PF22167"/>
    </source>
</evidence>
<dbReference type="GO" id="GO:0004812">
    <property type="term" value="F:aminoacyl-tRNA ligase activity"/>
    <property type="evidence" value="ECO:0007669"/>
    <property type="project" value="InterPro"/>
</dbReference>
<evidence type="ECO:0000256" key="2">
    <source>
        <dbReference type="ARBA" id="ARBA00022741"/>
    </source>
</evidence>
<dbReference type="Pfam" id="PF22167">
    <property type="entry name" value="PH0730-like_N"/>
    <property type="match status" value="1"/>
</dbReference>
<keyword evidence="4" id="KW-0648">Protein biosynthesis</keyword>
<dbReference type="InterPro" id="IPR036388">
    <property type="entry name" value="WH-like_DNA-bd_sf"/>
</dbReference>
<evidence type="ECO:0000256" key="3">
    <source>
        <dbReference type="ARBA" id="ARBA00022840"/>
    </source>
</evidence>
<evidence type="ECO:0000313" key="8">
    <source>
        <dbReference type="Proteomes" id="UP000070587"/>
    </source>
</evidence>
<organism evidence="7 8">
    <name type="scientific">Pyrococcus kukulkanii</name>
    <dbReference type="NCBI Taxonomy" id="1609559"/>
    <lineage>
        <taxon>Archaea</taxon>
        <taxon>Methanobacteriati</taxon>
        <taxon>Methanobacteriota</taxon>
        <taxon>Thermococci</taxon>
        <taxon>Thermococcales</taxon>
        <taxon>Thermococcaceae</taxon>
        <taxon>Pyrococcus</taxon>
    </lineage>
</organism>
<proteinExistence type="predicted"/>
<sequence length="203" mass="22855">MKNLVVRVDRKRGAYPEYTLEDAIATIFLLRTPLGRKQIAEKLELGEGTVRTLLRKLSNLGIIGSRQRGHFLTKKGEELKVKINESFLDPIGVSVDGWPAFAIIVRKPPEFKSIELRDEAIKFDAKGAMILTVKNSEIVFPEDLRPLKETYPEIVKKLRNYEEGDAIVIAWAETPAKALKAAIHVAVIMKENNLPGELLEVVR</sequence>
<dbReference type="Gene3D" id="1.10.10.10">
    <property type="entry name" value="Winged helix-like DNA-binding domain superfamily/Winged helix DNA-binding domain"/>
    <property type="match status" value="1"/>
</dbReference>
<protein>
    <submittedName>
        <fullName evidence="7">Uncharacterized protein</fullName>
    </submittedName>
</protein>
<dbReference type="KEGG" id="pyc:TQ32_03160"/>
<dbReference type="GO" id="GO:0005524">
    <property type="term" value="F:ATP binding"/>
    <property type="evidence" value="ECO:0007669"/>
    <property type="project" value="UniProtKB-KW"/>
</dbReference>
<keyword evidence="1" id="KW-0436">Ligase</keyword>
<accession>A0A127B9X7</accession>
<evidence type="ECO:0000259" key="5">
    <source>
        <dbReference type="Pfam" id="PF14544"/>
    </source>
</evidence>
<dbReference type="InterPro" id="IPR004115">
    <property type="entry name" value="GAD-like_sf"/>
</dbReference>
<reference evidence="8" key="1">
    <citation type="submission" date="2015-02" db="EMBL/GenBank/DDBJ databases">
        <title>Pyrococcus kukulkanii sp. nov., a novel hyperthermophilic archaeon isolated from a deep-sea hydrothermal vent at the Guaymas Basin.</title>
        <authorList>
            <person name="Oger P.M."/>
            <person name="Callac N."/>
            <person name="Jebbar M."/>
            <person name="Godfroy A."/>
        </authorList>
    </citation>
    <scope>NUCLEOTIDE SEQUENCE [LARGE SCALE GENOMIC DNA]</scope>
    <source>
        <strain evidence="8">NCB100</strain>
    </source>
</reference>
<dbReference type="SUPFAM" id="SSF55261">
    <property type="entry name" value="GAD domain-like"/>
    <property type="match status" value="1"/>
</dbReference>
<feature type="domain" description="PH0730-like N-terminal" evidence="6">
    <location>
        <begin position="19"/>
        <end position="78"/>
    </location>
</feature>
<evidence type="ECO:0000313" key="7">
    <source>
        <dbReference type="EMBL" id="AMM53589.1"/>
    </source>
</evidence>
<reference evidence="7 8" key="2">
    <citation type="journal article" date="2016" name="Int. J. Syst. Evol. Microbiol.">
        <title>Pyrococcus kukulkanii sp. nov., a hyperthermophilic, piezophilic archaeon isolated from a deep-sea hydrothermal vent.</title>
        <authorList>
            <person name="Callac N."/>
            <person name="Oger P."/>
            <person name="Lesongeur F."/>
            <person name="Rattray J.E."/>
            <person name="Vannier P."/>
            <person name="Michoud G."/>
            <person name="Beauverger M."/>
            <person name="Gayet N."/>
            <person name="Rouxel O."/>
            <person name="Jebbar M."/>
            <person name="Godfroy A."/>
        </authorList>
    </citation>
    <scope>NUCLEOTIDE SEQUENCE [LARGE SCALE GENOMIC DNA]</scope>
    <source>
        <strain evidence="7 8">NCB100</strain>
    </source>
</reference>